<dbReference type="EMBL" id="KI669460">
    <property type="protein sequence ID" value="OCF59699.1"/>
    <property type="molecule type" value="Genomic_DNA"/>
</dbReference>
<dbReference type="PANTHER" id="PTHR10900">
    <property type="entry name" value="PERIOSTIN-RELATED"/>
    <property type="match status" value="1"/>
</dbReference>
<evidence type="ECO:0000256" key="1">
    <source>
        <dbReference type="SAM" id="MobiDB-lite"/>
    </source>
</evidence>
<dbReference type="InterPro" id="IPR050904">
    <property type="entry name" value="Adhesion/Biosynth-related"/>
</dbReference>
<gene>
    <name evidence="4" type="ORF">L486_02371</name>
</gene>
<dbReference type="InterPro" id="IPR036378">
    <property type="entry name" value="FAS1_dom_sf"/>
</dbReference>
<feature type="region of interest" description="Disordered" evidence="1">
    <location>
        <begin position="172"/>
        <end position="191"/>
    </location>
</feature>
<feature type="chain" id="PRO_5008628924" description="FAS1 domain-containing protein" evidence="2">
    <location>
        <begin position="20"/>
        <end position="511"/>
    </location>
</feature>
<dbReference type="SUPFAM" id="SSF82153">
    <property type="entry name" value="FAS1 domain"/>
    <property type="match status" value="2"/>
</dbReference>
<dbReference type="GO" id="GO:0005615">
    <property type="term" value="C:extracellular space"/>
    <property type="evidence" value="ECO:0007669"/>
    <property type="project" value="TreeGrafter"/>
</dbReference>
<feature type="domain" description="FAS1" evidence="3">
    <location>
        <begin position="80"/>
        <end position="281"/>
    </location>
</feature>
<proteinExistence type="predicted"/>
<feature type="region of interest" description="Disordered" evidence="1">
    <location>
        <begin position="125"/>
        <end position="145"/>
    </location>
</feature>
<evidence type="ECO:0000313" key="4">
    <source>
        <dbReference type="EMBL" id="OCF59699.1"/>
    </source>
</evidence>
<dbReference type="STRING" id="1331196.A0A1B9IVY2"/>
<reference evidence="5" key="2">
    <citation type="submission" date="2013-12" db="EMBL/GenBank/DDBJ databases">
        <title>Evolution of pathogenesis and genome organization in the Tremellales.</title>
        <authorList>
            <person name="Cuomo C."/>
            <person name="Litvintseva A."/>
            <person name="Heitman J."/>
            <person name="Chen Y."/>
            <person name="Sun S."/>
            <person name="Springer D."/>
            <person name="Dromer F."/>
            <person name="Young S."/>
            <person name="Zeng Q."/>
            <person name="Chapman S."/>
            <person name="Gujja S."/>
            <person name="Saif S."/>
            <person name="Birren B."/>
        </authorList>
    </citation>
    <scope>NUCLEOTIDE SEQUENCE [LARGE SCALE GENOMIC DNA]</scope>
    <source>
        <strain evidence="5">CBS 10435</strain>
    </source>
</reference>
<reference evidence="4 5" key="1">
    <citation type="submission" date="2013-07" db="EMBL/GenBank/DDBJ databases">
        <title>The Genome Sequence of Kwoniella mangroviensis CBS10435.</title>
        <authorList>
            <consortium name="The Broad Institute Genome Sequencing Platform"/>
            <person name="Cuomo C."/>
            <person name="Litvintseva A."/>
            <person name="Chen Y."/>
            <person name="Heitman J."/>
            <person name="Sun S."/>
            <person name="Springer D."/>
            <person name="Dromer F."/>
            <person name="Young S.K."/>
            <person name="Zeng Q."/>
            <person name="Gargeya S."/>
            <person name="Fitzgerald M."/>
            <person name="Abouelleil A."/>
            <person name="Alvarado L."/>
            <person name="Berlin A.M."/>
            <person name="Chapman S.B."/>
            <person name="Dewar J."/>
            <person name="Goldberg J."/>
            <person name="Griggs A."/>
            <person name="Gujja S."/>
            <person name="Hansen M."/>
            <person name="Howarth C."/>
            <person name="Imamovic A."/>
            <person name="Larimer J."/>
            <person name="McCowan C."/>
            <person name="Murphy C."/>
            <person name="Pearson M."/>
            <person name="Priest M."/>
            <person name="Roberts A."/>
            <person name="Saif S."/>
            <person name="Shea T."/>
            <person name="Sykes S."/>
            <person name="Wortman J."/>
            <person name="Nusbaum C."/>
            <person name="Birren B."/>
        </authorList>
    </citation>
    <scope>NUCLEOTIDE SEQUENCE [LARGE SCALE GENOMIC DNA]</scope>
    <source>
        <strain evidence="4 5">CBS 10435</strain>
    </source>
</reference>
<accession>A0A1B9IVY2</accession>
<evidence type="ECO:0000256" key="2">
    <source>
        <dbReference type="SAM" id="SignalP"/>
    </source>
</evidence>
<dbReference type="InterPro" id="IPR000782">
    <property type="entry name" value="FAS1_domain"/>
</dbReference>
<dbReference type="Pfam" id="PF02469">
    <property type="entry name" value="Fasciclin"/>
    <property type="match status" value="2"/>
</dbReference>
<dbReference type="GO" id="GO:0016236">
    <property type="term" value="P:macroautophagy"/>
    <property type="evidence" value="ECO:0007669"/>
    <property type="project" value="TreeGrafter"/>
</dbReference>
<dbReference type="GO" id="GO:0000329">
    <property type="term" value="C:fungal-type vacuole membrane"/>
    <property type="evidence" value="ECO:0007669"/>
    <property type="project" value="TreeGrafter"/>
</dbReference>
<keyword evidence="2" id="KW-0732">Signal</keyword>
<dbReference type="SMART" id="SM00554">
    <property type="entry name" value="FAS1"/>
    <property type="match status" value="2"/>
</dbReference>
<keyword evidence="5" id="KW-1185">Reference proteome</keyword>
<dbReference type="PANTHER" id="PTHR10900:SF122">
    <property type="entry name" value="FAS1 DOMAIN-CONTAINING PROTEIN"/>
    <property type="match status" value="1"/>
</dbReference>
<feature type="domain" description="FAS1" evidence="3">
    <location>
        <begin position="285"/>
        <end position="477"/>
    </location>
</feature>
<sequence>MRFSPLILLPLVTALPAKQQSSSIPELSVNQWNNIQSGFTDGLRSLSSWSWSKAEDVIDELEAISGIATDSKDDDDKSSLTIWQALKADPHSFSKLVKIIEFEGKAIDYLDDKDLQITFFAPNNDALTPPHHHHDDDDHDDDDPLVELLHSPSLITLSNALESEPSLLAADEDDHHHHHHHDDDDDPEKRKRRKEIFRKIAGKVLQYHGLTKAYTAQELAQNSTIATALKAEDGSYGGLHRRIRIDKHFVPPSLKINFYAKVLVSDIKARNGYFHTLNHPLIPPGSIIEELFLFPDVFSTLTSSVQKIHGRRYLDWSYDKEHSKPGHPEFHGKPLLTLFAPTNIAFAAIPPKLKFYLFSPFGEHALTKLLAYHYIPNTLLLSELLYTQKEKKSQIDSFVDTLGDYEYFNLGNDPSFHKEIQISPALPNSTLKIEIDKTKFLPVEGAVKTTIKVNGQEVKVIDVPARNGATHVIDHLLIPPHHHHDHHGKDIAHLDSWENWEDWFPAWVDQF</sequence>
<dbReference type="AlphaFoldDB" id="A0A1B9IVY2"/>
<organism evidence="4 5">
    <name type="scientific">Kwoniella mangroviensis CBS 10435</name>
    <dbReference type="NCBI Taxonomy" id="1331196"/>
    <lineage>
        <taxon>Eukaryota</taxon>
        <taxon>Fungi</taxon>
        <taxon>Dikarya</taxon>
        <taxon>Basidiomycota</taxon>
        <taxon>Agaricomycotina</taxon>
        <taxon>Tremellomycetes</taxon>
        <taxon>Tremellales</taxon>
        <taxon>Cryptococcaceae</taxon>
        <taxon>Kwoniella</taxon>
    </lineage>
</organism>
<dbReference type="Gene3D" id="2.30.180.10">
    <property type="entry name" value="FAS1 domain"/>
    <property type="match status" value="2"/>
</dbReference>
<dbReference type="Proteomes" id="UP000092583">
    <property type="component" value="Unassembled WGS sequence"/>
</dbReference>
<evidence type="ECO:0000313" key="5">
    <source>
        <dbReference type="Proteomes" id="UP000092583"/>
    </source>
</evidence>
<feature type="signal peptide" evidence="2">
    <location>
        <begin position="1"/>
        <end position="19"/>
    </location>
</feature>
<name>A0A1B9IVY2_9TREE</name>
<protein>
    <recommendedName>
        <fullName evidence="3">FAS1 domain-containing protein</fullName>
    </recommendedName>
</protein>
<dbReference type="OrthoDB" id="7700931at2759"/>
<evidence type="ECO:0000259" key="3">
    <source>
        <dbReference type="PROSITE" id="PS50213"/>
    </source>
</evidence>
<dbReference type="PROSITE" id="PS50213">
    <property type="entry name" value="FAS1"/>
    <property type="match status" value="2"/>
</dbReference>